<keyword evidence="1" id="KW-1133">Transmembrane helix</keyword>
<evidence type="ECO:0000256" key="1">
    <source>
        <dbReference type="SAM" id="Phobius"/>
    </source>
</evidence>
<proteinExistence type="predicted"/>
<protein>
    <submittedName>
        <fullName evidence="2">DUF6113 family protein</fullName>
    </submittedName>
</protein>
<sequence>MLAAPDHAPPPAAAGSTRGTRALALVVSFVLGAVFGILGTVVHQVSFGVFGLFDVPVGLLVALPATALLLAGLRLVAPTRLAAVLAAAALVGVVALLALPSQGGSVLIPADVTGMAWVIGSTLVAVVVLAWPEPAPRKP</sequence>
<dbReference type="Proteomes" id="UP001165587">
    <property type="component" value="Unassembled WGS sequence"/>
</dbReference>
<evidence type="ECO:0000313" key="2">
    <source>
        <dbReference type="EMBL" id="MCS5727708.1"/>
    </source>
</evidence>
<keyword evidence="3" id="KW-1185">Reference proteome</keyword>
<name>A0AA41XJ40_9MICO</name>
<feature type="transmembrane region" description="Helical" evidence="1">
    <location>
        <begin position="22"/>
        <end position="41"/>
    </location>
</feature>
<dbReference type="EMBL" id="JANLCK010000013">
    <property type="protein sequence ID" value="MCS5727708.1"/>
    <property type="molecule type" value="Genomic_DNA"/>
</dbReference>
<dbReference type="AlphaFoldDB" id="A0AA41XJ40"/>
<organism evidence="2 3">
    <name type="scientific">Herbiconiux oxytropis</name>
    <dbReference type="NCBI Taxonomy" id="2970915"/>
    <lineage>
        <taxon>Bacteria</taxon>
        <taxon>Bacillati</taxon>
        <taxon>Actinomycetota</taxon>
        <taxon>Actinomycetes</taxon>
        <taxon>Micrococcales</taxon>
        <taxon>Microbacteriaceae</taxon>
        <taxon>Herbiconiux</taxon>
    </lineage>
</organism>
<keyword evidence="1" id="KW-0812">Transmembrane</keyword>
<dbReference type="RefSeq" id="WP_259530721.1">
    <property type="nucleotide sequence ID" value="NZ_JANLCK010000013.1"/>
</dbReference>
<reference evidence="2" key="1">
    <citation type="submission" date="2022-08" db="EMBL/GenBank/DDBJ databases">
        <authorList>
            <person name="Deng Y."/>
            <person name="Han X.-F."/>
            <person name="Zhang Y.-Q."/>
        </authorList>
    </citation>
    <scope>NUCLEOTIDE SEQUENCE</scope>
    <source>
        <strain evidence="2">CPCC 203407</strain>
    </source>
</reference>
<gene>
    <name evidence="2" type="ORF">N1028_17570</name>
</gene>
<evidence type="ECO:0000313" key="3">
    <source>
        <dbReference type="Proteomes" id="UP001165587"/>
    </source>
</evidence>
<feature type="transmembrane region" description="Helical" evidence="1">
    <location>
        <begin position="112"/>
        <end position="131"/>
    </location>
</feature>
<feature type="transmembrane region" description="Helical" evidence="1">
    <location>
        <begin position="47"/>
        <end position="69"/>
    </location>
</feature>
<comment type="caution">
    <text evidence="2">The sequence shown here is derived from an EMBL/GenBank/DDBJ whole genome shotgun (WGS) entry which is preliminary data.</text>
</comment>
<feature type="transmembrane region" description="Helical" evidence="1">
    <location>
        <begin position="81"/>
        <end position="100"/>
    </location>
</feature>
<accession>A0AA41XJ40</accession>
<keyword evidence="1" id="KW-0472">Membrane</keyword>